<evidence type="ECO:0000256" key="2">
    <source>
        <dbReference type="ARBA" id="ARBA00022801"/>
    </source>
</evidence>
<organism evidence="3">
    <name type="scientific">marine sediment metagenome</name>
    <dbReference type="NCBI Taxonomy" id="412755"/>
    <lineage>
        <taxon>unclassified sequences</taxon>
        <taxon>metagenomes</taxon>
        <taxon>ecological metagenomes</taxon>
    </lineage>
</organism>
<reference evidence="3" key="1">
    <citation type="journal article" date="2014" name="Front. Microbiol.">
        <title>High frequency of phylogenetically diverse reductive dehalogenase-homologous genes in deep subseafloor sedimentary metagenomes.</title>
        <authorList>
            <person name="Kawai M."/>
            <person name="Futagami T."/>
            <person name="Toyoda A."/>
            <person name="Takaki Y."/>
            <person name="Nishi S."/>
            <person name="Hori S."/>
            <person name="Arai W."/>
            <person name="Tsubouchi T."/>
            <person name="Morono Y."/>
            <person name="Uchiyama I."/>
            <person name="Ito T."/>
            <person name="Fujiyama A."/>
            <person name="Inagaki F."/>
            <person name="Takami H."/>
        </authorList>
    </citation>
    <scope>NUCLEOTIDE SEQUENCE</scope>
    <source>
        <strain evidence="3">Expedition CK06-06</strain>
    </source>
</reference>
<evidence type="ECO:0000313" key="3">
    <source>
        <dbReference type="EMBL" id="GAG86466.1"/>
    </source>
</evidence>
<protein>
    <submittedName>
        <fullName evidence="3">Uncharacterized protein</fullName>
    </submittedName>
</protein>
<dbReference type="InterPro" id="IPR029001">
    <property type="entry name" value="ITPase-like_fam"/>
</dbReference>
<dbReference type="InterPro" id="IPR003697">
    <property type="entry name" value="Maf-like"/>
</dbReference>
<dbReference type="HAMAP" id="MF_00528">
    <property type="entry name" value="Maf"/>
    <property type="match status" value="1"/>
</dbReference>
<dbReference type="AlphaFoldDB" id="X1CQF5"/>
<dbReference type="PANTHER" id="PTHR43213:SF5">
    <property type="entry name" value="BIFUNCTIONAL DTTP_UTP PYROPHOSPHATASE_METHYLTRANSFERASE PROTEIN-RELATED"/>
    <property type="match status" value="1"/>
</dbReference>
<dbReference type="GO" id="GO:0047429">
    <property type="term" value="F:nucleoside triphosphate diphosphatase activity"/>
    <property type="evidence" value="ECO:0007669"/>
    <property type="project" value="InterPro"/>
</dbReference>
<comment type="caution">
    <text evidence="3">The sequence shown here is derived from an EMBL/GenBank/DDBJ whole genome shotgun (WGS) entry which is preliminary data.</text>
</comment>
<comment type="cofactor">
    <cofactor evidence="1">
        <name>a divalent metal cation</name>
        <dbReference type="ChEBI" id="CHEBI:60240"/>
    </cofactor>
</comment>
<name>X1CQF5_9ZZZZ</name>
<keyword evidence="2" id="KW-0378">Hydrolase</keyword>
<dbReference type="SUPFAM" id="SSF52972">
    <property type="entry name" value="ITPase-like"/>
    <property type="match status" value="1"/>
</dbReference>
<sequence>MENLKIILASGSRDRAKSFERAQLDFEIFISDFSEDKLKSKELPPIELAKELAKGKALDIKKKMEFKGIDAIIIAADTLVEFEGKIIGKAMDENHALKILKNLNNNTHNLISAIAITRTFNDKIISDCDITIVRFLDLSIDEIKAYIKTGEWKERAGAYSIRNKASLFIDKIEGSPSNVIGIPMHKLFLILKNEFNYNLLSKQI</sequence>
<dbReference type="PANTHER" id="PTHR43213">
    <property type="entry name" value="BIFUNCTIONAL DTTP/UTP PYROPHOSPHATASE/METHYLTRANSFERASE PROTEIN-RELATED"/>
    <property type="match status" value="1"/>
</dbReference>
<dbReference type="EMBL" id="BART01016810">
    <property type="protein sequence ID" value="GAG86466.1"/>
    <property type="molecule type" value="Genomic_DNA"/>
</dbReference>
<dbReference type="Gene3D" id="3.90.950.10">
    <property type="match status" value="1"/>
</dbReference>
<dbReference type="PIRSF" id="PIRSF006305">
    <property type="entry name" value="Maf"/>
    <property type="match status" value="1"/>
</dbReference>
<dbReference type="NCBIfam" id="TIGR00172">
    <property type="entry name" value="maf"/>
    <property type="match status" value="1"/>
</dbReference>
<dbReference type="CDD" id="cd00555">
    <property type="entry name" value="Maf"/>
    <property type="match status" value="1"/>
</dbReference>
<evidence type="ECO:0000256" key="1">
    <source>
        <dbReference type="ARBA" id="ARBA00001968"/>
    </source>
</evidence>
<gene>
    <name evidence="3" type="ORF">S01H4_32211</name>
</gene>
<dbReference type="Pfam" id="PF02545">
    <property type="entry name" value="Maf"/>
    <property type="match status" value="1"/>
</dbReference>
<accession>X1CQF5</accession>
<proteinExistence type="inferred from homology"/>